<reference evidence="2 3" key="1">
    <citation type="journal article" date="2010" name="Nature">
        <title>Genome sequencing and analysis of the model grass Brachypodium distachyon.</title>
        <authorList>
            <consortium name="International Brachypodium Initiative"/>
        </authorList>
    </citation>
    <scope>NUCLEOTIDE SEQUENCE [LARGE SCALE GENOMIC DNA]</scope>
    <source>
        <strain evidence="2 3">Bd21</strain>
    </source>
</reference>
<name>A0A0Q3JDG2_BRADI</name>
<gene>
    <name evidence="2" type="ORF">BRADI_3g22605v3</name>
</gene>
<dbReference type="InParanoid" id="A0A0Q3JDG2"/>
<reference evidence="2" key="2">
    <citation type="submission" date="2017-06" db="EMBL/GenBank/DDBJ databases">
        <title>WGS assembly of Brachypodium distachyon.</title>
        <authorList>
            <consortium name="The International Brachypodium Initiative"/>
            <person name="Lucas S."/>
            <person name="Harmon-Smith M."/>
            <person name="Lail K."/>
            <person name="Tice H."/>
            <person name="Grimwood J."/>
            <person name="Bruce D."/>
            <person name="Barry K."/>
            <person name="Shu S."/>
            <person name="Lindquist E."/>
            <person name="Wang M."/>
            <person name="Pitluck S."/>
            <person name="Vogel J.P."/>
            <person name="Garvin D.F."/>
            <person name="Mockler T.C."/>
            <person name="Schmutz J."/>
            <person name="Rokhsar D."/>
            <person name="Bevan M.W."/>
        </authorList>
    </citation>
    <scope>NUCLEOTIDE SEQUENCE</scope>
    <source>
        <strain evidence="2">Bd21</strain>
    </source>
</reference>
<dbReference type="Proteomes" id="UP000008810">
    <property type="component" value="Chromosome 3"/>
</dbReference>
<dbReference type="EnsemblPlants" id="KQJ96352">
    <property type="protein sequence ID" value="KQJ96352"/>
    <property type="gene ID" value="BRADI_3g22605v3"/>
</dbReference>
<evidence type="ECO:0000313" key="3">
    <source>
        <dbReference type="EnsemblPlants" id="KQJ96352"/>
    </source>
</evidence>
<evidence type="ECO:0000313" key="4">
    <source>
        <dbReference type="Proteomes" id="UP000008810"/>
    </source>
</evidence>
<evidence type="ECO:0000313" key="2">
    <source>
        <dbReference type="EMBL" id="KQJ96352.1"/>
    </source>
</evidence>
<feature type="compositionally biased region" description="Basic and acidic residues" evidence="1">
    <location>
        <begin position="45"/>
        <end position="59"/>
    </location>
</feature>
<feature type="compositionally biased region" description="Basic and acidic residues" evidence="1">
    <location>
        <begin position="1"/>
        <end position="10"/>
    </location>
</feature>
<proteinExistence type="predicted"/>
<dbReference type="EMBL" id="CM000882">
    <property type="protein sequence ID" value="KQJ96352.1"/>
    <property type="molecule type" value="Genomic_DNA"/>
</dbReference>
<dbReference type="AlphaFoldDB" id="A0A0Q3JDG2"/>
<reference evidence="3" key="3">
    <citation type="submission" date="2018-08" db="UniProtKB">
        <authorList>
            <consortium name="EnsemblPlants"/>
        </authorList>
    </citation>
    <scope>IDENTIFICATION</scope>
    <source>
        <strain evidence="3">cv. Bd21</strain>
    </source>
</reference>
<feature type="region of interest" description="Disordered" evidence="1">
    <location>
        <begin position="1"/>
        <end position="95"/>
    </location>
</feature>
<protein>
    <submittedName>
        <fullName evidence="2 3">Uncharacterized protein</fullName>
    </submittedName>
</protein>
<organism evidence="2">
    <name type="scientific">Brachypodium distachyon</name>
    <name type="common">Purple false brome</name>
    <name type="synonym">Trachynia distachya</name>
    <dbReference type="NCBI Taxonomy" id="15368"/>
    <lineage>
        <taxon>Eukaryota</taxon>
        <taxon>Viridiplantae</taxon>
        <taxon>Streptophyta</taxon>
        <taxon>Embryophyta</taxon>
        <taxon>Tracheophyta</taxon>
        <taxon>Spermatophyta</taxon>
        <taxon>Magnoliopsida</taxon>
        <taxon>Liliopsida</taxon>
        <taxon>Poales</taxon>
        <taxon>Poaceae</taxon>
        <taxon>BOP clade</taxon>
        <taxon>Pooideae</taxon>
        <taxon>Stipodae</taxon>
        <taxon>Brachypodieae</taxon>
        <taxon>Brachypodium</taxon>
    </lineage>
</organism>
<keyword evidence="4" id="KW-1185">Reference proteome</keyword>
<sequence>MTELKTETSGEKCPFTSRVQPRAPLGKPQIAIVATPLTPMAAPQHAREATRPPRLETRRNSTAAAVRRGSDTPPNGPPPPRRANAAPLGIAHHRI</sequence>
<dbReference type="Gramene" id="KQJ96352">
    <property type="protein sequence ID" value="KQJ96352"/>
    <property type="gene ID" value="BRADI_3g22605v3"/>
</dbReference>
<evidence type="ECO:0000256" key="1">
    <source>
        <dbReference type="SAM" id="MobiDB-lite"/>
    </source>
</evidence>
<accession>A0A0Q3JDG2</accession>